<accession>A0A5B8XH79</accession>
<reference evidence="3 4" key="1">
    <citation type="journal article" date="2019" name="ISME J.">
        <title>Deianiraea, an extracellular bacterium associated with the ciliate Paramecium, suggests an alternative scenario for the evolution of Rickettsiales.</title>
        <authorList>
            <person name="Castelli M."/>
            <person name="Sabaneyeva E."/>
            <person name="Lanzoni O."/>
            <person name="Lebedeva N."/>
            <person name="Floriano A.M."/>
            <person name="Gaiarsa S."/>
            <person name="Benken K."/>
            <person name="Modeo L."/>
            <person name="Bandi C."/>
            <person name="Potekhin A."/>
            <person name="Sassera D."/>
            <person name="Petroni G."/>
        </authorList>
    </citation>
    <scope>NUCLEOTIDE SEQUENCE [LARGE SCALE GENOMIC DNA]</scope>
    <source>
        <strain evidence="3">CyL4-1</strain>
    </source>
</reference>
<keyword evidence="4" id="KW-1185">Reference proteome</keyword>
<keyword evidence="1" id="KW-0812">Transmembrane</keyword>
<gene>
    <name evidence="3" type="ORF">Deia_00679</name>
</gene>
<protein>
    <recommendedName>
        <fullName evidence="5">TM2 domain-containing protein</fullName>
    </recommendedName>
</protein>
<keyword evidence="2" id="KW-0732">Signal</keyword>
<keyword evidence="1" id="KW-1133">Transmembrane helix</keyword>
<feature type="transmembrane region" description="Helical" evidence="1">
    <location>
        <begin position="116"/>
        <end position="134"/>
    </location>
</feature>
<feature type="signal peptide" evidence="2">
    <location>
        <begin position="1"/>
        <end position="20"/>
    </location>
</feature>
<feature type="transmembrane region" description="Helical" evidence="1">
    <location>
        <begin position="146"/>
        <end position="168"/>
    </location>
</feature>
<dbReference type="EMBL" id="CP029077">
    <property type="protein sequence ID" value="QED23471.1"/>
    <property type="molecule type" value="Genomic_DNA"/>
</dbReference>
<sequence>MRFLFCTIFFIFCISSNSFAAGLLCFSNNDCPGGKVCLGARSVFTCMDNPQNPSCATCMTTKANSDISIGSQYYNLNCLQTVTISDNAGTPRYGVCQVNVIIEQVCYAYRTLRDTLGRYTVLFALFFLGVNYMFGNTKPGQGMATGAIQIVVAAVCIYSGMQILFMVLKVTDANTCSPKYINTVLKSNSIK</sequence>
<proteinExistence type="predicted"/>
<evidence type="ECO:0000256" key="2">
    <source>
        <dbReference type="SAM" id="SignalP"/>
    </source>
</evidence>
<evidence type="ECO:0000256" key="1">
    <source>
        <dbReference type="SAM" id="Phobius"/>
    </source>
</evidence>
<evidence type="ECO:0000313" key="4">
    <source>
        <dbReference type="Proteomes" id="UP000321934"/>
    </source>
</evidence>
<dbReference type="Proteomes" id="UP000321934">
    <property type="component" value="Chromosome"/>
</dbReference>
<dbReference type="AlphaFoldDB" id="A0A5B8XH79"/>
<feature type="chain" id="PRO_5022959136" description="TM2 domain-containing protein" evidence="2">
    <location>
        <begin position="21"/>
        <end position="191"/>
    </location>
</feature>
<dbReference type="RefSeq" id="WP_146820741.1">
    <property type="nucleotide sequence ID" value="NZ_CP029077.1"/>
</dbReference>
<evidence type="ECO:0008006" key="5">
    <source>
        <dbReference type="Google" id="ProtNLM"/>
    </source>
</evidence>
<keyword evidence="1" id="KW-0472">Membrane</keyword>
<organism evidence="3 4">
    <name type="scientific">Candidatus Deianiraea vastatrix</name>
    <dbReference type="NCBI Taxonomy" id="2163644"/>
    <lineage>
        <taxon>Bacteria</taxon>
        <taxon>Pseudomonadati</taxon>
        <taxon>Pseudomonadota</taxon>
        <taxon>Alphaproteobacteria</taxon>
        <taxon>Rickettsiales</taxon>
        <taxon>Candidatus Deianiraeaceae</taxon>
        <taxon>Candidatus Deianiraea</taxon>
    </lineage>
</organism>
<name>A0A5B8XH79_9RICK</name>
<evidence type="ECO:0000313" key="3">
    <source>
        <dbReference type="EMBL" id="QED23471.1"/>
    </source>
</evidence>